<dbReference type="PANTHER" id="PTHR23024:SF113">
    <property type="entry name" value="CARBOXYLESTERASE 8-RELATED"/>
    <property type="match status" value="1"/>
</dbReference>
<evidence type="ECO:0000313" key="5">
    <source>
        <dbReference type="RefSeq" id="XP_010255611.1"/>
    </source>
</evidence>
<keyword evidence="2" id="KW-0378">Hydrolase</keyword>
<dbReference type="InterPro" id="IPR002168">
    <property type="entry name" value="Lipase_GDXG_HIS_AS"/>
</dbReference>
<dbReference type="PANTHER" id="PTHR23024">
    <property type="entry name" value="ARYLACETAMIDE DEACETYLASE"/>
    <property type="match status" value="1"/>
</dbReference>
<comment type="similarity">
    <text evidence="1">Belongs to the 'GDXG' lipolytic enzyme family.</text>
</comment>
<dbReference type="Proteomes" id="UP000189703">
    <property type="component" value="Unplaced"/>
</dbReference>
<dbReference type="InterPro" id="IPR013094">
    <property type="entry name" value="AB_hydrolase_3"/>
</dbReference>
<dbReference type="RefSeq" id="XP_010255611.1">
    <property type="nucleotide sequence ID" value="XM_010257309.2"/>
</dbReference>
<accession>A0A1U8Q4V2</accession>
<dbReference type="RefSeq" id="XP_019053080.1">
    <property type="nucleotide sequence ID" value="XM_019197535.1"/>
</dbReference>
<name>A0A1U8Q4V2_NELNU</name>
<dbReference type="KEGG" id="nnu:104596235"/>
<evidence type="ECO:0000256" key="1">
    <source>
        <dbReference type="ARBA" id="ARBA00010515"/>
    </source>
</evidence>
<dbReference type="Gene3D" id="3.40.50.1820">
    <property type="entry name" value="alpha/beta hydrolase"/>
    <property type="match status" value="1"/>
</dbReference>
<dbReference type="GeneID" id="104596235"/>
<reference evidence="5 6" key="1">
    <citation type="submission" date="2025-04" db="UniProtKB">
        <authorList>
            <consortium name="RefSeq"/>
        </authorList>
    </citation>
    <scope>IDENTIFICATION</scope>
</reference>
<evidence type="ECO:0000313" key="4">
    <source>
        <dbReference type="Proteomes" id="UP000189703"/>
    </source>
</evidence>
<evidence type="ECO:0000256" key="2">
    <source>
        <dbReference type="ARBA" id="ARBA00022801"/>
    </source>
</evidence>
<evidence type="ECO:0000259" key="3">
    <source>
        <dbReference type="Pfam" id="PF07859"/>
    </source>
</evidence>
<organism evidence="4 6">
    <name type="scientific">Nelumbo nucifera</name>
    <name type="common">Sacred lotus</name>
    <dbReference type="NCBI Taxonomy" id="4432"/>
    <lineage>
        <taxon>Eukaryota</taxon>
        <taxon>Viridiplantae</taxon>
        <taxon>Streptophyta</taxon>
        <taxon>Embryophyta</taxon>
        <taxon>Tracheophyta</taxon>
        <taxon>Spermatophyta</taxon>
        <taxon>Magnoliopsida</taxon>
        <taxon>Proteales</taxon>
        <taxon>Nelumbonaceae</taxon>
        <taxon>Nelumbo</taxon>
    </lineage>
</organism>
<evidence type="ECO:0000313" key="6">
    <source>
        <dbReference type="RefSeq" id="XP_019053080.1"/>
    </source>
</evidence>
<sequence length="332" mass="36753">MADPSPTATSINPYDYLKIVPNPDGFLTRHHPSSDVPATGDVSVSLQSVPTKDVTINPANKTWVRIFRPREATPDSNLPLLIFFHGGGFILFTSATQQFHESCAHMASEFPAVIVSVSYRLSPEHRLPVAYEDAVDAILWVKNQALDESNGDRWLRDYVDFSMCFLMGSSSGGNIIYHAGLRALGLDLGPVNISGLIFIEPYFGGVQRTQSEMRLNEDRIIPLPVNDLMWELALPSDADRDHEYSNPMGSHPQKLKEGMIGSLPKCLVTGYGGDPLIDRQKEFVKMLDGFGVDVVTRFEEGGYHAIDLFEPARAQALSVVIKSFIHSFATRN</sequence>
<keyword evidence="4" id="KW-1185">Reference proteome</keyword>
<dbReference type="SUPFAM" id="SSF53474">
    <property type="entry name" value="alpha/beta-Hydrolases"/>
    <property type="match status" value="1"/>
</dbReference>
<feature type="domain" description="Alpha/beta hydrolase fold-3" evidence="3">
    <location>
        <begin position="81"/>
        <end position="306"/>
    </location>
</feature>
<dbReference type="AlphaFoldDB" id="A0A1U8Q4V2"/>
<protein>
    <submittedName>
        <fullName evidence="5 6">Probable carboxylesterase 8</fullName>
    </submittedName>
</protein>
<dbReference type="Pfam" id="PF07859">
    <property type="entry name" value="Abhydrolase_3"/>
    <property type="match status" value="1"/>
</dbReference>
<dbReference type="InterPro" id="IPR050466">
    <property type="entry name" value="Carboxylest/Gibb_receptor"/>
</dbReference>
<dbReference type="InterPro" id="IPR029058">
    <property type="entry name" value="AB_hydrolase_fold"/>
</dbReference>
<dbReference type="GO" id="GO:0016787">
    <property type="term" value="F:hydrolase activity"/>
    <property type="evidence" value="ECO:0007669"/>
    <property type="project" value="UniProtKB-KW"/>
</dbReference>
<proteinExistence type="inferred from homology"/>
<dbReference type="PROSITE" id="PS01173">
    <property type="entry name" value="LIPASE_GDXG_HIS"/>
    <property type="match status" value="1"/>
</dbReference>
<dbReference type="OrthoDB" id="408631at2759"/>
<dbReference type="OMA" id="RANDYMW"/>
<dbReference type="eggNOG" id="KOG1515">
    <property type="taxonomic scope" value="Eukaryota"/>
</dbReference>
<gene>
    <name evidence="5 6" type="primary">LOC104596235</name>
</gene>